<dbReference type="AlphaFoldDB" id="A0A4Z2II15"/>
<sequence>MKAINRLFQEYCKPVVHRPAGRPVDDLWTCSVCESSSRTKKQRRLAPDGAERHSLFFHGGDRHSADEETGRRRFGSMAAEQENKWEGAENRDV</sequence>
<protein>
    <submittedName>
        <fullName evidence="2">Uncharacterized protein</fullName>
    </submittedName>
</protein>
<evidence type="ECO:0000313" key="3">
    <source>
        <dbReference type="Proteomes" id="UP000314294"/>
    </source>
</evidence>
<dbReference type="EMBL" id="SRLO01000084">
    <property type="protein sequence ID" value="TNN77371.1"/>
    <property type="molecule type" value="Genomic_DNA"/>
</dbReference>
<evidence type="ECO:0000313" key="2">
    <source>
        <dbReference type="EMBL" id="TNN77371.1"/>
    </source>
</evidence>
<proteinExistence type="predicted"/>
<evidence type="ECO:0000256" key="1">
    <source>
        <dbReference type="SAM" id="MobiDB-lite"/>
    </source>
</evidence>
<name>A0A4Z2II15_9TELE</name>
<feature type="region of interest" description="Disordered" evidence="1">
    <location>
        <begin position="39"/>
        <end position="93"/>
    </location>
</feature>
<gene>
    <name evidence="2" type="ORF">EYF80_012485</name>
</gene>
<dbReference type="Proteomes" id="UP000314294">
    <property type="component" value="Unassembled WGS sequence"/>
</dbReference>
<feature type="compositionally biased region" description="Basic and acidic residues" evidence="1">
    <location>
        <begin position="45"/>
        <end position="71"/>
    </location>
</feature>
<reference evidence="2 3" key="1">
    <citation type="submission" date="2019-03" db="EMBL/GenBank/DDBJ databases">
        <title>First draft genome of Liparis tanakae, snailfish: a comprehensive survey of snailfish specific genes.</title>
        <authorList>
            <person name="Kim W."/>
            <person name="Song I."/>
            <person name="Jeong J.-H."/>
            <person name="Kim D."/>
            <person name="Kim S."/>
            <person name="Ryu S."/>
            <person name="Song J.Y."/>
            <person name="Lee S.K."/>
        </authorList>
    </citation>
    <scope>NUCLEOTIDE SEQUENCE [LARGE SCALE GENOMIC DNA]</scope>
    <source>
        <tissue evidence="2">Muscle</tissue>
    </source>
</reference>
<accession>A0A4Z2II15</accession>
<feature type="compositionally biased region" description="Basic and acidic residues" evidence="1">
    <location>
        <begin position="81"/>
        <end position="93"/>
    </location>
</feature>
<organism evidence="2 3">
    <name type="scientific">Liparis tanakae</name>
    <name type="common">Tanaka's snailfish</name>
    <dbReference type="NCBI Taxonomy" id="230148"/>
    <lineage>
        <taxon>Eukaryota</taxon>
        <taxon>Metazoa</taxon>
        <taxon>Chordata</taxon>
        <taxon>Craniata</taxon>
        <taxon>Vertebrata</taxon>
        <taxon>Euteleostomi</taxon>
        <taxon>Actinopterygii</taxon>
        <taxon>Neopterygii</taxon>
        <taxon>Teleostei</taxon>
        <taxon>Neoteleostei</taxon>
        <taxon>Acanthomorphata</taxon>
        <taxon>Eupercaria</taxon>
        <taxon>Perciformes</taxon>
        <taxon>Cottioidei</taxon>
        <taxon>Cottales</taxon>
        <taxon>Liparidae</taxon>
        <taxon>Liparis</taxon>
    </lineage>
</organism>
<keyword evidence="3" id="KW-1185">Reference proteome</keyword>
<comment type="caution">
    <text evidence="2">The sequence shown here is derived from an EMBL/GenBank/DDBJ whole genome shotgun (WGS) entry which is preliminary data.</text>
</comment>